<keyword evidence="1" id="KW-1133">Transmembrane helix</keyword>
<evidence type="ECO:0000313" key="2">
    <source>
        <dbReference type="EMBL" id="CAD2194326.1"/>
    </source>
</evidence>
<sequence length="99" mass="11120">MCGAPILMLLSFSQSPANEPFIFFSTANQLPPYSPQTTTAAAVSQPFSPFTFFFTTLTFTSFLYKIFFSKASFKQVNLYFLQELIKSENAESIEKDQGS</sequence>
<protein>
    <submittedName>
        <fullName evidence="2">Uncharacterized protein</fullName>
    </submittedName>
</protein>
<name>A0A6V7X4R9_MELEN</name>
<dbReference type="EMBL" id="CAJEWN010001103">
    <property type="protein sequence ID" value="CAD2194326.1"/>
    <property type="molecule type" value="Genomic_DNA"/>
</dbReference>
<proteinExistence type="predicted"/>
<reference evidence="2 3" key="1">
    <citation type="submission" date="2020-08" db="EMBL/GenBank/DDBJ databases">
        <authorList>
            <person name="Koutsovoulos G."/>
            <person name="Danchin GJ E."/>
        </authorList>
    </citation>
    <scope>NUCLEOTIDE SEQUENCE [LARGE SCALE GENOMIC DNA]</scope>
</reference>
<dbReference type="AlphaFoldDB" id="A0A6V7X4R9"/>
<keyword evidence="1" id="KW-0472">Membrane</keyword>
<organism evidence="2 3">
    <name type="scientific">Meloidogyne enterolobii</name>
    <name type="common">Root-knot nematode worm</name>
    <name type="synonym">Meloidogyne mayaguensis</name>
    <dbReference type="NCBI Taxonomy" id="390850"/>
    <lineage>
        <taxon>Eukaryota</taxon>
        <taxon>Metazoa</taxon>
        <taxon>Ecdysozoa</taxon>
        <taxon>Nematoda</taxon>
        <taxon>Chromadorea</taxon>
        <taxon>Rhabditida</taxon>
        <taxon>Tylenchina</taxon>
        <taxon>Tylenchomorpha</taxon>
        <taxon>Tylenchoidea</taxon>
        <taxon>Meloidogynidae</taxon>
        <taxon>Meloidogyninae</taxon>
        <taxon>Meloidogyne</taxon>
    </lineage>
</organism>
<accession>A0A6V7X4R9</accession>
<evidence type="ECO:0000313" key="3">
    <source>
        <dbReference type="Proteomes" id="UP000580250"/>
    </source>
</evidence>
<gene>
    <name evidence="2" type="ORF">MENT_LOCUS47336</name>
</gene>
<evidence type="ECO:0000256" key="1">
    <source>
        <dbReference type="SAM" id="Phobius"/>
    </source>
</evidence>
<feature type="transmembrane region" description="Helical" evidence="1">
    <location>
        <begin position="50"/>
        <end position="68"/>
    </location>
</feature>
<keyword evidence="1" id="KW-0812">Transmembrane</keyword>
<dbReference type="Proteomes" id="UP000580250">
    <property type="component" value="Unassembled WGS sequence"/>
</dbReference>
<comment type="caution">
    <text evidence="2">The sequence shown here is derived from an EMBL/GenBank/DDBJ whole genome shotgun (WGS) entry which is preliminary data.</text>
</comment>